<keyword evidence="3" id="KW-0238">DNA-binding</keyword>
<dbReference type="GO" id="GO:0000981">
    <property type="term" value="F:DNA-binding transcription factor activity, RNA polymerase II-specific"/>
    <property type="evidence" value="ECO:0007669"/>
    <property type="project" value="TreeGrafter"/>
</dbReference>
<keyword evidence="9" id="KW-1185">Reference proteome</keyword>
<dbReference type="PANTHER" id="PTHR16223">
    <property type="entry name" value="TRANSCRIPTION FACTOR BHLH83-RELATED"/>
    <property type="match status" value="1"/>
</dbReference>
<comment type="caution">
    <text evidence="8">The sequence shown here is derived from an EMBL/GenBank/DDBJ whole genome shotgun (WGS) entry which is preliminary data.</text>
</comment>
<reference evidence="8 9" key="1">
    <citation type="journal article" date="2018" name="Proc. Natl. Acad. Sci. U.S.A.">
        <title>Draft genome sequence of Camellia sinensis var. sinensis provides insights into the evolution of the tea genome and tea quality.</title>
        <authorList>
            <person name="Wei C."/>
            <person name="Yang H."/>
            <person name="Wang S."/>
            <person name="Zhao J."/>
            <person name="Liu C."/>
            <person name="Gao L."/>
            <person name="Xia E."/>
            <person name="Lu Y."/>
            <person name="Tai Y."/>
            <person name="She G."/>
            <person name="Sun J."/>
            <person name="Cao H."/>
            <person name="Tong W."/>
            <person name="Gao Q."/>
            <person name="Li Y."/>
            <person name="Deng W."/>
            <person name="Jiang X."/>
            <person name="Wang W."/>
            <person name="Chen Q."/>
            <person name="Zhang S."/>
            <person name="Li H."/>
            <person name="Wu J."/>
            <person name="Wang P."/>
            <person name="Li P."/>
            <person name="Shi C."/>
            <person name="Zheng F."/>
            <person name="Jian J."/>
            <person name="Huang B."/>
            <person name="Shan D."/>
            <person name="Shi M."/>
            <person name="Fang C."/>
            <person name="Yue Y."/>
            <person name="Li F."/>
            <person name="Li D."/>
            <person name="Wei S."/>
            <person name="Han B."/>
            <person name="Jiang C."/>
            <person name="Yin Y."/>
            <person name="Xia T."/>
            <person name="Zhang Z."/>
            <person name="Bennetzen J.L."/>
            <person name="Zhao S."/>
            <person name="Wan X."/>
        </authorList>
    </citation>
    <scope>NUCLEOTIDE SEQUENCE [LARGE SCALE GENOMIC DNA]</scope>
    <source>
        <strain evidence="9">cv. Shuchazao</strain>
        <tissue evidence="8">Leaf</tissue>
    </source>
</reference>
<proteinExistence type="predicted"/>
<keyword evidence="5" id="KW-0539">Nucleus</keyword>
<feature type="compositionally biased region" description="Low complexity" evidence="6">
    <location>
        <begin position="1"/>
        <end position="10"/>
    </location>
</feature>
<keyword evidence="2" id="KW-0805">Transcription regulation</keyword>
<feature type="region of interest" description="Disordered" evidence="6">
    <location>
        <begin position="73"/>
        <end position="98"/>
    </location>
</feature>
<evidence type="ECO:0000259" key="7">
    <source>
        <dbReference type="PROSITE" id="PS50888"/>
    </source>
</evidence>
<dbReference type="Pfam" id="PF00010">
    <property type="entry name" value="HLH"/>
    <property type="match status" value="1"/>
</dbReference>
<keyword evidence="4" id="KW-0804">Transcription</keyword>
<dbReference type="InterPro" id="IPR011598">
    <property type="entry name" value="bHLH_dom"/>
</dbReference>
<evidence type="ECO:0000256" key="2">
    <source>
        <dbReference type="ARBA" id="ARBA00023015"/>
    </source>
</evidence>
<dbReference type="GO" id="GO:0005634">
    <property type="term" value="C:nucleus"/>
    <property type="evidence" value="ECO:0007669"/>
    <property type="project" value="UniProtKB-SubCell"/>
</dbReference>
<dbReference type="PANTHER" id="PTHR16223:SF177">
    <property type="entry name" value="TRANSCRIPTION FACTOR BHLH129"/>
    <property type="match status" value="1"/>
</dbReference>
<dbReference type="Proteomes" id="UP000306102">
    <property type="component" value="Unassembled WGS sequence"/>
</dbReference>
<protein>
    <recommendedName>
        <fullName evidence="7">BHLH domain-containing protein</fullName>
    </recommendedName>
</protein>
<dbReference type="InterPro" id="IPR036638">
    <property type="entry name" value="HLH_DNA-bd_sf"/>
</dbReference>
<dbReference type="PROSITE" id="PS50888">
    <property type="entry name" value="BHLH"/>
    <property type="match status" value="1"/>
</dbReference>
<evidence type="ECO:0000256" key="3">
    <source>
        <dbReference type="ARBA" id="ARBA00023125"/>
    </source>
</evidence>
<dbReference type="SMART" id="SM00353">
    <property type="entry name" value="HLH"/>
    <property type="match status" value="1"/>
</dbReference>
<accession>A0A4S4E371</accession>
<name>A0A4S4E371_CAMSN</name>
<evidence type="ECO:0000256" key="4">
    <source>
        <dbReference type="ARBA" id="ARBA00023163"/>
    </source>
</evidence>
<sequence length="398" mass="42959">MYQSSSSSSSQGSVVPTNGSGSGSGLIRYDSAPGSFLTSAVDSVMGATRDFSSLRSQHLNLIASSSLPRYFSTDTSESTCKANPPPPDPKDHKNEPTTTRCLLQTPTPYGFNEIEVGSDFPTTRVTSINLNPKSSAAGSLVRHSSSPAGFLNHLTSALTAPPTTPPPPPPPDNGFSVTRGIGRYNSKGVSHSGNGISRLNSQLSFTRQDSLSHISEENENVANGIRTDNGHRKAAHSYATPSFGMGSWDDSNAIVFSASSSKRAKSMSSDVVHCLESQFQFGLPQTDEEMSTMENLLQIPEDSVRCKIRAKRGYATHPRSIAERDRRTRISGKLKNLQELVPNLDKQTSYADMLDLAVQHIKVLQNQVQILSCSSSRSFTKNLRIAHADASKPHDTSE</sequence>
<dbReference type="InterPro" id="IPR045843">
    <property type="entry name" value="IND-like"/>
</dbReference>
<dbReference type="Gene3D" id="4.10.280.10">
    <property type="entry name" value="Helix-loop-helix DNA-binding domain"/>
    <property type="match status" value="1"/>
</dbReference>
<evidence type="ECO:0000256" key="1">
    <source>
        <dbReference type="ARBA" id="ARBA00004123"/>
    </source>
</evidence>
<dbReference type="EMBL" id="SDRB02008299">
    <property type="protein sequence ID" value="THG09715.1"/>
    <property type="molecule type" value="Genomic_DNA"/>
</dbReference>
<organism evidence="8 9">
    <name type="scientific">Camellia sinensis var. sinensis</name>
    <name type="common">China tea</name>
    <dbReference type="NCBI Taxonomy" id="542762"/>
    <lineage>
        <taxon>Eukaryota</taxon>
        <taxon>Viridiplantae</taxon>
        <taxon>Streptophyta</taxon>
        <taxon>Embryophyta</taxon>
        <taxon>Tracheophyta</taxon>
        <taxon>Spermatophyta</taxon>
        <taxon>Magnoliopsida</taxon>
        <taxon>eudicotyledons</taxon>
        <taxon>Gunneridae</taxon>
        <taxon>Pentapetalae</taxon>
        <taxon>asterids</taxon>
        <taxon>Ericales</taxon>
        <taxon>Theaceae</taxon>
        <taxon>Camellia</taxon>
    </lineage>
</organism>
<evidence type="ECO:0000256" key="6">
    <source>
        <dbReference type="SAM" id="MobiDB-lite"/>
    </source>
</evidence>
<evidence type="ECO:0000313" key="8">
    <source>
        <dbReference type="EMBL" id="THG09715.1"/>
    </source>
</evidence>
<gene>
    <name evidence="8" type="ORF">TEA_012228</name>
</gene>
<dbReference type="GO" id="GO:0046983">
    <property type="term" value="F:protein dimerization activity"/>
    <property type="evidence" value="ECO:0007669"/>
    <property type="project" value="InterPro"/>
</dbReference>
<comment type="subcellular location">
    <subcellularLocation>
        <location evidence="1">Nucleus</location>
    </subcellularLocation>
</comment>
<dbReference type="AlphaFoldDB" id="A0A4S4E371"/>
<feature type="region of interest" description="Disordered" evidence="6">
    <location>
        <begin position="1"/>
        <end position="28"/>
    </location>
</feature>
<evidence type="ECO:0000256" key="5">
    <source>
        <dbReference type="ARBA" id="ARBA00023242"/>
    </source>
</evidence>
<dbReference type="STRING" id="542762.A0A4S4E371"/>
<dbReference type="SUPFAM" id="SSF47459">
    <property type="entry name" value="HLH, helix-loop-helix DNA-binding domain"/>
    <property type="match status" value="1"/>
</dbReference>
<evidence type="ECO:0000313" key="9">
    <source>
        <dbReference type="Proteomes" id="UP000306102"/>
    </source>
</evidence>
<feature type="domain" description="BHLH" evidence="7">
    <location>
        <begin position="314"/>
        <end position="364"/>
    </location>
</feature>
<dbReference type="GO" id="GO:0000978">
    <property type="term" value="F:RNA polymerase II cis-regulatory region sequence-specific DNA binding"/>
    <property type="evidence" value="ECO:0007669"/>
    <property type="project" value="TreeGrafter"/>
</dbReference>